<name>C1FJR5_MICCC</name>
<gene>
    <name evidence="2" type="ORF">MICPUN_62893</name>
</gene>
<evidence type="ECO:0000313" key="3">
    <source>
        <dbReference type="Proteomes" id="UP000002009"/>
    </source>
</evidence>
<dbReference type="Proteomes" id="UP000002009">
    <property type="component" value="Chromosome 12"/>
</dbReference>
<evidence type="ECO:0000256" key="1">
    <source>
        <dbReference type="SAM" id="MobiDB-lite"/>
    </source>
</evidence>
<sequence length="181" mass="19973">MTCSNPGRAGDELGTQENTNVSRSKRREEIKSVRQSLKILFGEISEWWKYPAGWVSERWIPARMELDTIYVGAAPHRASQHGSSFRAVVLGHRTPRASLGRVPCSTDIMPHRSRVGPAARAHGTRRKTQLCATPTPSFVPRHSAQTALTLQQGTAQGDVVHTRLPGKNTSGVWSKSPWAAR</sequence>
<dbReference type="KEGG" id="mis:MICPUN_62893"/>
<feature type="region of interest" description="Disordered" evidence="1">
    <location>
        <begin position="101"/>
        <end position="138"/>
    </location>
</feature>
<organism evidence="2 3">
    <name type="scientific">Micromonas commoda (strain RCC299 / NOUM17 / CCMP2709)</name>
    <name type="common">Picoplanktonic green alga</name>
    <dbReference type="NCBI Taxonomy" id="296587"/>
    <lineage>
        <taxon>Eukaryota</taxon>
        <taxon>Viridiplantae</taxon>
        <taxon>Chlorophyta</taxon>
        <taxon>Mamiellophyceae</taxon>
        <taxon>Mamiellales</taxon>
        <taxon>Mamiellaceae</taxon>
        <taxon>Micromonas</taxon>
    </lineage>
</organism>
<accession>C1FJR5</accession>
<proteinExistence type="predicted"/>
<dbReference type="RefSeq" id="XP_002509390.1">
    <property type="nucleotide sequence ID" value="XM_002509344.1"/>
</dbReference>
<feature type="region of interest" description="Disordered" evidence="1">
    <location>
        <begin position="1"/>
        <end position="28"/>
    </location>
</feature>
<dbReference type="EMBL" id="CP001577">
    <property type="protein sequence ID" value="ACO70648.1"/>
    <property type="molecule type" value="Genomic_DNA"/>
</dbReference>
<reference evidence="2 3" key="1">
    <citation type="journal article" date="2009" name="Science">
        <title>Green evolution and dynamic adaptations revealed by genomes of the marine picoeukaryotes Micromonas.</title>
        <authorList>
            <person name="Worden A.Z."/>
            <person name="Lee J.H."/>
            <person name="Mock T."/>
            <person name="Rouze P."/>
            <person name="Simmons M.P."/>
            <person name="Aerts A.L."/>
            <person name="Allen A.E."/>
            <person name="Cuvelier M.L."/>
            <person name="Derelle E."/>
            <person name="Everett M.V."/>
            <person name="Foulon E."/>
            <person name="Grimwood J."/>
            <person name="Gundlach H."/>
            <person name="Henrissat B."/>
            <person name="Napoli C."/>
            <person name="McDonald S.M."/>
            <person name="Parker M.S."/>
            <person name="Rombauts S."/>
            <person name="Salamov A."/>
            <person name="Von Dassow P."/>
            <person name="Badger J.H."/>
            <person name="Coutinho P.M."/>
            <person name="Demir E."/>
            <person name="Dubchak I."/>
            <person name="Gentemann C."/>
            <person name="Eikrem W."/>
            <person name="Gready J.E."/>
            <person name="John U."/>
            <person name="Lanier W."/>
            <person name="Lindquist E.A."/>
            <person name="Lucas S."/>
            <person name="Mayer K.F."/>
            <person name="Moreau H."/>
            <person name="Not F."/>
            <person name="Otillar R."/>
            <person name="Panaud O."/>
            <person name="Pangilinan J."/>
            <person name="Paulsen I."/>
            <person name="Piegu B."/>
            <person name="Poliakov A."/>
            <person name="Robbens S."/>
            <person name="Schmutz J."/>
            <person name="Toulza E."/>
            <person name="Wyss T."/>
            <person name="Zelensky A."/>
            <person name="Zhou K."/>
            <person name="Armbrust E.V."/>
            <person name="Bhattacharya D."/>
            <person name="Goodenough U.W."/>
            <person name="Van de Peer Y."/>
            <person name="Grigoriev I.V."/>
        </authorList>
    </citation>
    <scope>NUCLEOTIDE SEQUENCE [LARGE SCALE GENOMIC DNA]</scope>
    <source>
        <strain evidence="3">RCC299 / NOUM17</strain>
    </source>
</reference>
<dbReference type="AlphaFoldDB" id="C1FJR5"/>
<dbReference type="GeneID" id="8248018"/>
<evidence type="ECO:0000313" key="2">
    <source>
        <dbReference type="EMBL" id="ACO70648.1"/>
    </source>
</evidence>
<protein>
    <submittedName>
        <fullName evidence="2">Uncharacterized protein</fullName>
    </submittedName>
</protein>
<keyword evidence="3" id="KW-1185">Reference proteome</keyword>
<dbReference type="InParanoid" id="C1FJR5"/>